<feature type="compositionally biased region" description="Low complexity" evidence="1">
    <location>
        <begin position="173"/>
        <end position="190"/>
    </location>
</feature>
<accession>B1ZWS4</accession>
<feature type="signal peptide" evidence="2">
    <location>
        <begin position="1"/>
        <end position="24"/>
    </location>
</feature>
<keyword evidence="2" id="KW-0732">Signal</keyword>
<dbReference type="Proteomes" id="UP000007013">
    <property type="component" value="Chromosome"/>
</dbReference>
<dbReference type="HOGENOM" id="CLU_1371012_0_0_0"/>
<sequence length="199" mass="20845">MASSVYRLLLGLALSGAGIHQAAAADSLADSSPFLPPAGQGQTAATPDATLELRGIMGTGDDTRFSIYDATKRMSAWKRLNEPGSEFVVRSYDPSRDAVTIDYQGRTLTLTLKTAKVASAPLQPLPAPALNAPGPGSPQPIGGPVVLNPTPADEQRRLEAIAAEVNRRRMIRQQALQASRAAAGQSRPQSPGAPNPQGR</sequence>
<dbReference type="STRING" id="452637.Oter_0913"/>
<evidence type="ECO:0000313" key="4">
    <source>
        <dbReference type="Proteomes" id="UP000007013"/>
    </source>
</evidence>
<reference evidence="3 4" key="1">
    <citation type="journal article" date="2011" name="J. Bacteriol.">
        <title>Genome sequence of the verrucomicrobium Opitutus terrae PB90-1, an abundant inhabitant of rice paddy soil ecosystems.</title>
        <authorList>
            <person name="van Passel M.W."/>
            <person name="Kant R."/>
            <person name="Palva A."/>
            <person name="Copeland A."/>
            <person name="Lucas S."/>
            <person name="Lapidus A."/>
            <person name="Glavina del Rio T."/>
            <person name="Pitluck S."/>
            <person name="Goltsman E."/>
            <person name="Clum A."/>
            <person name="Sun H."/>
            <person name="Schmutz J."/>
            <person name="Larimer F.W."/>
            <person name="Land M.L."/>
            <person name="Hauser L."/>
            <person name="Kyrpides N."/>
            <person name="Mikhailova N."/>
            <person name="Richardson P.P."/>
            <person name="Janssen P.H."/>
            <person name="de Vos W.M."/>
            <person name="Smidt H."/>
        </authorList>
    </citation>
    <scope>NUCLEOTIDE SEQUENCE [LARGE SCALE GENOMIC DNA]</scope>
    <source>
        <strain evidence="4">DSM 11246 / JCM 15787 / PB90-1</strain>
    </source>
</reference>
<protein>
    <recommendedName>
        <fullName evidence="5">Secreted protein</fullName>
    </recommendedName>
</protein>
<dbReference type="KEGG" id="ote:Oter_0913"/>
<gene>
    <name evidence="3" type="ordered locus">Oter_0913</name>
</gene>
<dbReference type="OrthoDB" id="200154at2"/>
<keyword evidence="4" id="KW-1185">Reference proteome</keyword>
<feature type="chain" id="PRO_5002774985" description="Secreted protein" evidence="2">
    <location>
        <begin position="25"/>
        <end position="199"/>
    </location>
</feature>
<proteinExistence type="predicted"/>
<name>B1ZWS4_OPITP</name>
<feature type="region of interest" description="Disordered" evidence="1">
    <location>
        <begin position="173"/>
        <end position="199"/>
    </location>
</feature>
<evidence type="ECO:0000256" key="1">
    <source>
        <dbReference type="SAM" id="MobiDB-lite"/>
    </source>
</evidence>
<organism evidence="3 4">
    <name type="scientific">Opitutus terrae (strain DSM 11246 / JCM 15787 / PB90-1)</name>
    <dbReference type="NCBI Taxonomy" id="452637"/>
    <lineage>
        <taxon>Bacteria</taxon>
        <taxon>Pseudomonadati</taxon>
        <taxon>Verrucomicrobiota</taxon>
        <taxon>Opitutia</taxon>
        <taxon>Opitutales</taxon>
        <taxon>Opitutaceae</taxon>
        <taxon>Opitutus</taxon>
    </lineage>
</organism>
<evidence type="ECO:0008006" key="5">
    <source>
        <dbReference type="Google" id="ProtNLM"/>
    </source>
</evidence>
<evidence type="ECO:0000256" key="2">
    <source>
        <dbReference type="SAM" id="SignalP"/>
    </source>
</evidence>
<dbReference type="eggNOG" id="ENOG5030PPM">
    <property type="taxonomic scope" value="Bacteria"/>
</dbReference>
<dbReference type="RefSeq" id="WP_012373739.1">
    <property type="nucleotide sequence ID" value="NC_010571.1"/>
</dbReference>
<evidence type="ECO:0000313" key="3">
    <source>
        <dbReference type="EMBL" id="ACB74201.1"/>
    </source>
</evidence>
<dbReference type="EMBL" id="CP001032">
    <property type="protein sequence ID" value="ACB74201.1"/>
    <property type="molecule type" value="Genomic_DNA"/>
</dbReference>
<dbReference type="AlphaFoldDB" id="B1ZWS4"/>